<dbReference type="EMBL" id="JANBPG010003069">
    <property type="protein sequence ID" value="KAJ1883786.1"/>
    <property type="molecule type" value="Genomic_DNA"/>
</dbReference>
<protein>
    <submittedName>
        <fullName evidence="1">Transcription factor, contains a PHD finger motif</fullName>
    </submittedName>
</protein>
<feature type="non-terminal residue" evidence="1">
    <location>
        <position position="1"/>
    </location>
</feature>
<reference evidence="1" key="1">
    <citation type="submission" date="2022-07" db="EMBL/GenBank/DDBJ databases">
        <title>Phylogenomic reconstructions and comparative analyses of Kickxellomycotina fungi.</title>
        <authorList>
            <person name="Reynolds N.K."/>
            <person name="Stajich J.E."/>
            <person name="Barry K."/>
            <person name="Grigoriev I.V."/>
            <person name="Crous P."/>
            <person name="Smith M.E."/>
        </authorList>
    </citation>
    <scope>NUCLEOTIDE SEQUENCE</scope>
    <source>
        <strain evidence="1">Benny 63K</strain>
    </source>
</reference>
<comment type="caution">
    <text evidence="1">The sequence shown here is derived from an EMBL/GenBank/DDBJ whole genome shotgun (WGS) entry which is preliminary data.</text>
</comment>
<sequence>TRFHAAIGSPYGEEYGPGDTLGVLMYLPVLDDDEKQDLADRKWQPGERYRQFTYARPESQRPYNADNELPPLPVLAGSELVYFKNGKCLGPAFQKLYLGKYYPAVSSYMGGKVRVNLGPDFKYPPPPVWNDNAPVRPISELEYTLPLPQSAANVVPAAEPVADHVTEPVGGTPAKQESGGDMEVDASSAVPVAATAADGTEEPTFSVPPPVPVLNSESGTPAQETSTASAEEGEEEEEEGGSSADEKSKKKKDKKEKKNKKEKNQEKHKSKKDALVVKTTNAEVEDTTQVLSAATVQLTRLSHRAKFRNMKQMAMQDAKGLQEIFGIRSSPSITANADKAKTAILSSTTMAGAEKERDGLSTQSLNTIKTEVSVADYFASKMSGNPALEAIYGGAGSAKGKKRSVDEIVKEDEEKDEADVSSKKIKKDKKSGKSDKKSGKSDKKSDKESKKDKKDKKADKKDQKDKKDYSK</sequence>
<dbReference type="Proteomes" id="UP001150581">
    <property type="component" value="Unassembled WGS sequence"/>
</dbReference>
<evidence type="ECO:0000313" key="2">
    <source>
        <dbReference type="Proteomes" id="UP001150581"/>
    </source>
</evidence>
<evidence type="ECO:0000313" key="1">
    <source>
        <dbReference type="EMBL" id="KAJ1883786.1"/>
    </source>
</evidence>
<accession>A0ACC1HZB1</accession>
<proteinExistence type="predicted"/>
<organism evidence="1 2">
    <name type="scientific">Kickxella alabastrina</name>
    <dbReference type="NCBI Taxonomy" id="61397"/>
    <lineage>
        <taxon>Eukaryota</taxon>
        <taxon>Fungi</taxon>
        <taxon>Fungi incertae sedis</taxon>
        <taxon>Zoopagomycota</taxon>
        <taxon>Kickxellomycotina</taxon>
        <taxon>Kickxellomycetes</taxon>
        <taxon>Kickxellales</taxon>
        <taxon>Kickxellaceae</taxon>
        <taxon>Kickxella</taxon>
    </lineage>
</organism>
<name>A0ACC1HZB1_9FUNG</name>
<keyword evidence="2" id="KW-1185">Reference proteome</keyword>
<gene>
    <name evidence="1" type="primary">ASH2_2</name>
    <name evidence="1" type="ORF">LPJ66_010927</name>
</gene>